<evidence type="ECO:0000313" key="3">
    <source>
        <dbReference type="Proteomes" id="UP000619788"/>
    </source>
</evidence>
<dbReference type="RefSeq" id="WP_204068089.1">
    <property type="nucleotide sequence ID" value="NZ_BOOJ01000058.1"/>
</dbReference>
<dbReference type="SUPFAM" id="SSF56219">
    <property type="entry name" value="DNase I-like"/>
    <property type="match status" value="1"/>
</dbReference>
<gene>
    <name evidence="2" type="ORF">Psi01_66560</name>
</gene>
<dbReference type="GO" id="GO:0016020">
    <property type="term" value="C:membrane"/>
    <property type="evidence" value="ECO:0007669"/>
    <property type="project" value="GOC"/>
</dbReference>
<evidence type="ECO:0000259" key="1">
    <source>
        <dbReference type="Pfam" id="PF03372"/>
    </source>
</evidence>
<organism evidence="2 3">
    <name type="scientific">Planobispora siamensis</name>
    <dbReference type="NCBI Taxonomy" id="936338"/>
    <lineage>
        <taxon>Bacteria</taxon>
        <taxon>Bacillati</taxon>
        <taxon>Actinomycetota</taxon>
        <taxon>Actinomycetes</taxon>
        <taxon>Streptosporangiales</taxon>
        <taxon>Streptosporangiaceae</taxon>
        <taxon>Planobispora</taxon>
    </lineage>
</organism>
<dbReference type="PANTHER" id="PTHR14859">
    <property type="entry name" value="CALCOFLUOR WHITE HYPERSENSITIVE PROTEIN PRECURSOR"/>
    <property type="match status" value="1"/>
</dbReference>
<dbReference type="Pfam" id="PF03372">
    <property type="entry name" value="Exo_endo_phos"/>
    <property type="match status" value="1"/>
</dbReference>
<dbReference type="InterPro" id="IPR005135">
    <property type="entry name" value="Endo/exonuclease/phosphatase"/>
</dbReference>
<sequence>MRFATFNVLHGRPVRGGRPLPFPAAAGEPLAEAVAATDADVLALQEVDRFQERSGRIDQAALAARRLGACDWRYASALHGRSVPDLGWVLDPGEPGLRVYGPHDAETRTGGPSHGIALLSRVPVRTWRARRLPAAPVRLPLRVAGRPGLTLVPDQPRAVLAAVLEGRRRPFTVVAAHLSFVPGWNAGQLTAIRRWIADLPAPHVLLGDLNLVGPLPRMVLTTATGLDDLTGRRRPGAHRWRALARTPTYPAHRPRVQFDHVLATGLSPGAVRGTGTPPTPVSDHRPLVVDLAL</sequence>
<dbReference type="AlphaFoldDB" id="A0A8J3SK98"/>
<dbReference type="PANTHER" id="PTHR14859:SF15">
    <property type="entry name" value="ENDONUCLEASE_EXONUCLEASE_PHOSPHATASE DOMAIN-CONTAINING PROTEIN"/>
    <property type="match status" value="1"/>
</dbReference>
<feature type="domain" description="Endonuclease/exonuclease/phosphatase" evidence="1">
    <location>
        <begin position="4"/>
        <end position="284"/>
    </location>
</feature>
<comment type="caution">
    <text evidence="2">The sequence shown here is derived from an EMBL/GenBank/DDBJ whole genome shotgun (WGS) entry which is preliminary data.</text>
</comment>
<keyword evidence="2" id="KW-0540">Nuclease</keyword>
<proteinExistence type="predicted"/>
<keyword evidence="2" id="KW-0255">Endonuclease</keyword>
<dbReference type="Proteomes" id="UP000619788">
    <property type="component" value="Unassembled WGS sequence"/>
</dbReference>
<dbReference type="GO" id="GO:0004519">
    <property type="term" value="F:endonuclease activity"/>
    <property type="evidence" value="ECO:0007669"/>
    <property type="project" value="UniProtKB-KW"/>
</dbReference>
<dbReference type="GO" id="GO:0006506">
    <property type="term" value="P:GPI anchor biosynthetic process"/>
    <property type="evidence" value="ECO:0007669"/>
    <property type="project" value="TreeGrafter"/>
</dbReference>
<keyword evidence="2" id="KW-0378">Hydrolase</keyword>
<dbReference type="EMBL" id="BOOJ01000058">
    <property type="protein sequence ID" value="GIH96026.1"/>
    <property type="molecule type" value="Genomic_DNA"/>
</dbReference>
<dbReference type="Gene3D" id="3.60.10.10">
    <property type="entry name" value="Endonuclease/exonuclease/phosphatase"/>
    <property type="match status" value="1"/>
</dbReference>
<keyword evidence="3" id="KW-1185">Reference proteome</keyword>
<dbReference type="InterPro" id="IPR051916">
    <property type="entry name" value="GPI-anchor_lipid_remodeler"/>
</dbReference>
<protein>
    <submittedName>
        <fullName evidence="2">Endonuclease/exonuclease/phosphatase</fullName>
    </submittedName>
</protein>
<accession>A0A8J3SK98</accession>
<evidence type="ECO:0000313" key="2">
    <source>
        <dbReference type="EMBL" id="GIH96026.1"/>
    </source>
</evidence>
<reference evidence="2 3" key="1">
    <citation type="submission" date="2021-01" db="EMBL/GenBank/DDBJ databases">
        <title>Whole genome shotgun sequence of Planobispora siamensis NBRC 107568.</title>
        <authorList>
            <person name="Komaki H."/>
            <person name="Tamura T."/>
        </authorList>
    </citation>
    <scope>NUCLEOTIDE SEQUENCE [LARGE SCALE GENOMIC DNA]</scope>
    <source>
        <strain evidence="2 3">NBRC 107568</strain>
    </source>
</reference>
<dbReference type="InterPro" id="IPR036691">
    <property type="entry name" value="Endo/exonu/phosph_ase_sf"/>
</dbReference>
<name>A0A8J3SK98_9ACTN</name>